<dbReference type="GO" id="GO:0046872">
    <property type="term" value="F:metal ion binding"/>
    <property type="evidence" value="ECO:0007669"/>
    <property type="project" value="UniProtKB-KW"/>
</dbReference>
<evidence type="ECO:0000256" key="9">
    <source>
        <dbReference type="ARBA" id="ARBA00022801"/>
    </source>
</evidence>
<dbReference type="InterPro" id="IPR001431">
    <property type="entry name" value="Pept_M16_Zn_BS"/>
</dbReference>
<dbReference type="Proteomes" id="UP000188533">
    <property type="component" value="Unassembled WGS sequence"/>
</dbReference>
<keyword evidence="6" id="KW-0645">Protease</keyword>
<dbReference type="InterPro" id="IPR011990">
    <property type="entry name" value="TPR-like_helical_dom_sf"/>
</dbReference>
<dbReference type="InterPro" id="IPR007863">
    <property type="entry name" value="Peptidase_M16_C"/>
</dbReference>
<keyword evidence="8" id="KW-0677">Repeat</keyword>
<evidence type="ECO:0000256" key="3">
    <source>
        <dbReference type="ARBA" id="ARBA00004173"/>
    </source>
</evidence>
<accession>A0A1Q3E4J7</accession>
<comment type="subcellular location">
    <subcellularLocation>
        <location evidence="3">Mitochondrion</location>
    </subcellularLocation>
</comment>
<organism evidence="20 21">
    <name type="scientific">Lentinula edodes</name>
    <name type="common">Shiitake mushroom</name>
    <name type="synonym">Lentinus edodes</name>
    <dbReference type="NCBI Taxonomy" id="5353"/>
    <lineage>
        <taxon>Eukaryota</taxon>
        <taxon>Fungi</taxon>
        <taxon>Dikarya</taxon>
        <taxon>Basidiomycota</taxon>
        <taxon>Agaricomycotina</taxon>
        <taxon>Agaricomycetes</taxon>
        <taxon>Agaricomycetidae</taxon>
        <taxon>Agaricales</taxon>
        <taxon>Marasmiineae</taxon>
        <taxon>Omphalotaceae</taxon>
        <taxon>Lentinula</taxon>
    </lineage>
</organism>
<dbReference type="SUPFAM" id="SSF81901">
    <property type="entry name" value="HCP-like"/>
    <property type="match status" value="1"/>
</dbReference>
<keyword evidence="7" id="KW-0479">Metal-binding</keyword>
<feature type="domain" description="Peptidase M16 C-terminal" evidence="19">
    <location>
        <begin position="192"/>
        <end position="381"/>
    </location>
</feature>
<dbReference type="SMART" id="SM00671">
    <property type="entry name" value="SEL1"/>
    <property type="match status" value="7"/>
</dbReference>
<dbReference type="Pfam" id="PF05193">
    <property type="entry name" value="Peptidase_M16_C"/>
    <property type="match status" value="1"/>
</dbReference>
<comment type="catalytic activity">
    <reaction evidence="1">
        <text>Release of N-terminal transit peptides from precursor proteins imported into the mitochondrion, typically with Arg in position P2.</text>
        <dbReference type="EC" id="3.4.24.64"/>
    </reaction>
</comment>
<dbReference type="FunFam" id="3.30.830.10:FF:000001">
    <property type="entry name" value="Mitochondrial-processing peptidase subunit beta, mitochondrial"/>
    <property type="match status" value="1"/>
</dbReference>
<dbReference type="PANTHER" id="PTHR46430:SF3">
    <property type="entry name" value="ACTIVATOR OF C KINASE PROTEIN 1"/>
    <property type="match status" value="1"/>
</dbReference>
<feature type="compositionally biased region" description="Low complexity" evidence="17">
    <location>
        <begin position="669"/>
        <end position="679"/>
    </location>
</feature>
<evidence type="ECO:0000256" key="8">
    <source>
        <dbReference type="ARBA" id="ARBA00022737"/>
    </source>
</evidence>
<feature type="compositionally biased region" description="Basic and acidic residues" evidence="17">
    <location>
        <begin position="589"/>
        <end position="615"/>
    </location>
</feature>
<evidence type="ECO:0000256" key="11">
    <source>
        <dbReference type="ARBA" id="ARBA00022946"/>
    </source>
</evidence>
<gene>
    <name evidence="20" type="ORF">LENED_003583</name>
</gene>
<dbReference type="Gene3D" id="3.30.830.10">
    <property type="entry name" value="Metalloenzyme, LuxS/M16 peptidase-like"/>
    <property type="match status" value="2"/>
</dbReference>
<feature type="region of interest" description="Disordered" evidence="17">
    <location>
        <begin position="540"/>
        <end position="648"/>
    </location>
</feature>
<evidence type="ECO:0000256" key="6">
    <source>
        <dbReference type="ARBA" id="ARBA00022670"/>
    </source>
</evidence>
<dbReference type="AlphaFoldDB" id="A0A1Q3E4J7"/>
<dbReference type="PANTHER" id="PTHR46430">
    <property type="entry name" value="PROTEIN SKT5-RELATED"/>
    <property type="match status" value="1"/>
</dbReference>
<dbReference type="PROSITE" id="PS00143">
    <property type="entry name" value="INSULINASE"/>
    <property type="match status" value="1"/>
</dbReference>
<evidence type="ECO:0000259" key="19">
    <source>
        <dbReference type="Pfam" id="PF05193"/>
    </source>
</evidence>
<dbReference type="STRING" id="5353.A0A1Q3E4J7"/>
<dbReference type="Pfam" id="PF08238">
    <property type="entry name" value="Sel1"/>
    <property type="match status" value="7"/>
</dbReference>
<evidence type="ECO:0000256" key="10">
    <source>
        <dbReference type="ARBA" id="ARBA00022833"/>
    </source>
</evidence>
<evidence type="ECO:0000256" key="13">
    <source>
        <dbReference type="ARBA" id="ARBA00023128"/>
    </source>
</evidence>
<evidence type="ECO:0000256" key="16">
    <source>
        <dbReference type="RuleBase" id="RU004447"/>
    </source>
</evidence>
<evidence type="ECO:0000313" key="21">
    <source>
        <dbReference type="Proteomes" id="UP000188533"/>
    </source>
</evidence>
<keyword evidence="21" id="KW-1185">Reference proteome</keyword>
<dbReference type="InterPro" id="IPR006597">
    <property type="entry name" value="Sel1-like"/>
</dbReference>
<dbReference type="InterPro" id="IPR051726">
    <property type="entry name" value="Chitin_Synth_Reg"/>
</dbReference>
<evidence type="ECO:0000256" key="14">
    <source>
        <dbReference type="ARBA" id="ARBA00031018"/>
    </source>
</evidence>
<evidence type="ECO:0000256" key="17">
    <source>
        <dbReference type="SAM" id="MobiDB-lite"/>
    </source>
</evidence>
<comment type="similarity">
    <text evidence="4 16">Belongs to the peptidase M16 family.</text>
</comment>
<reference evidence="20 21" key="1">
    <citation type="submission" date="2016-08" db="EMBL/GenBank/DDBJ databases">
        <authorList>
            <consortium name="Lentinula edodes genome sequencing consortium"/>
            <person name="Sakamoto Y."/>
            <person name="Nakade K."/>
            <person name="Sato S."/>
            <person name="Yoshida Y."/>
            <person name="Miyazaki K."/>
            <person name="Natsume S."/>
            <person name="Konno N."/>
        </authorList>
    </citation>
    <scope>NUCLEOTIDE SEQUENCE [LARGE SCALE GENOMIC DNA]</scope>
    <source>
        <strain evidence="20 21">NBRC 111202</strain>
    </source>
</reference>
<dbReference type="EC" id="3.4.24.64" evidence="5"/>
<dbReference type="GO" id="GO:0004222">
    <property type="term" value="F:metalloendopeptidase activity"/>
    <property type="evidence" value="ECO:0007669"/>
    <property type="project" value="UniProtKB-EC"/>
</dbReference>
<feature type="region of interest" description="Disordered" evidence="17">
    <location>
        <begin position="662"/>
        <end position="681"/>
    </location>
</feature>
<dbReference type="GO" id="GO:0006508">
    <property type="term" value="P:proteolysis"/>
    <property type="evidence" value="ECO:0007669"/>
    <property type="project" value="UniProtKB-KW"/>
</dbReference>
<evidence type="ECO:0000313" key="20">
    <source>
        <dbReference type="EMBL" id="GAW01959.1"/>
    </source>
</evidence>
<evidence type="ECO:0000256" key="2">
    <source>
        <dbReference type="ARBA" id="ARBA00001947"/>
    </source>
</evidence>
<feature type="compositionally biased region" description="Low complexity" evidence="17">
    <location>
        <begin position="616"/>
        <end position="631"/>
    </location>
</feature>
<feature type="compositionally biased region" description="Low complexity" evidence="17">
    <location>
        <begin position="546"/>
        <end position="561"/>
    </location>
</feature>
<feature type="domain" description="Peptidase M16 N-terminal" evidence="18">
    <location>
        <begin position="40"/>
        <end position="187"/>
    </location>
</feature>
<dbReference type="SUPFAM" id="SSF63411">
    <property type="entry name" value="LuxS/MPP-like metallohydrolase"/>
    <property type="match status" value="2"/>
</dbReference>
<proteinExistence type="inferred from homology"/>
<evidence type="ECO:0000256" key="5">
    <source>
        <dbReference type="ARBA" id="ARBA00012299"/>
    </source>
</evidence>
<name>A0A1Q3E4J7_LENED</name>
<dbReference type="FunFam" id="3.30.830.10:FF:000002">
    <property type="entry name" value="Mitochondrial-processing peptidase subunit beta"/>
    <property type="match status" value="1"/>
</dbReference>
<protein>
    <recommendedName>
        <fullName evidence="5">mitochondrial processing peptidase</fullName>
        <ecNumber evidence="5">3.4.24.64</ecNumber>
    </recommendedName>
    <alternativeName>
        <fullName evidence="14">Beta-MPP</fullName>
    </alternativeName>
</protein>
<dbReference type="Gene3D" id="1.25.40.10">
    <property type="entry name" value="Tetratricopeptide repeat domain"/>
    <property type="match status" value="2"/>
</dbReference>
<keyword evidence="12" id="KW-0482">Metalloprotease</keyword>
<reference evidence="20 21" key="2">
    <citation type="submission" date="2017-02" db="EMBL/GenBank/DDBJ databases">
        <title>A genome survey and senescence transcriptome analysis in Lentinula edodes.</title>
        <authorList>
            <person name="Sakamoto Y."/>
            <person name="Nakade K."/>
            <person name="Sato S."/>
            <person name="Yoshida Y."/>
            <person name="Miyazaki K."/>
            <person name="Natsume S."/>
            <person name="Konno N."/>
        </authorList>
    </citation>
    <scope>NUCLEOTIDE SEQUENCE [LARGE SCALE GENOMIC DNA]</scope>
    <source>
        <strain evidence="20 21">NBRC 111202</strain>
    </source>
</reference>
<evidence type="ECO:0000256" key="12">
    <source>
        <dbReference type="ARBA" id="ARBA00023049"/>
    </source>
</evidence>
<evidence type="ECO:0000256" key="4">
    <source>
        <dbReference type="ARBA" id="ARBA00007261"/>
    </source>
</evidence>
<keyword evidence="11" id="KW-0809">Transit peptide</keyword>
<dbReference type="EMBL" id="BDGU01000078">
    <property type="protein sequence ID" value="GAW01959.1"/>
    <property type="molecule type" value="Genomic_DNA"/>
</dbReference>
<dbReference type="InterPro" id="IPR011249">
    <property type="entry name" value="Metalloenz_LuxS/M16"/>
</dbReference>
<comment type="caution">
    <text evidence="20">The sequence shown here is derived from an EMBL/GenBank/DDBJ whole genome shotgun (WGS) entry which is preliminary data.</text>
</comment>
<keyword evidence="13" id="KW-0496">Mitochondrion</keyword>
<comment type="function">
    <text evidence="15">Catalytic subunit of the essential mitochondrial processing protease (MPP), which cleaves the mitochondrial sequence off newly imported precursors proteins. Preferentially, cleaves after an arginine at position P2.</text>
</comment>
<evidence type="ECO:0000256" key="7">
    <source>
        <dbReference type="ARBA" id="ARBA00022723"/>
    </source>
</evidence>
<dbReference type="Pfam" id="PF00675">
    <property type="entry name" value="Peptidase_M16"/>
    <property type="match status" value="1"/>
</dbReference>
<sequence>MLGRVLKSAARSQRGLRSFATTTNLGPFTEISTLSNGLTVATESQPHAQTATVGVWIDAGSRAETDKTNGTAHFLEHMAFKGTGRRSQHALELEVENIGAHLNAYTSREQTVYYAKSFSKDVPVAVDIISDILQNSKLESGAIERERDVILREQQEVDKQLEEVVFDHLHAVAFQGQPLGRTILGPKNNILSIQRDDLASYIQTNYTADRMVLVGTGGVDHQSLVKLAEKHFSSLPVSANPLALGRLSSERKPTFVGSEARIRDDELPTAHVAIAVEGVGWSSPDYFPMMVMQSIFGNWDRSLGASSLLSSRLSHIISSNSLANSFMSFSTSYSDTGLWGIYLVSENLMNLDDTLHFTLKEWTRMSIAPTEGEVERAKSQLKAGLLLSLDGTTAVAEDIGRQIVTSGKRMTPAQIENAVDAVSVDDIKRVAQKYLWDKDFALAAFGNIDGLKDYGLNTKSNAFVLLHEIAMTDVRCRVSLPLYTGHGDTAMFDENPNSVMQHDNRSVPYLPSERAPDTVPPLPTYEAAVESFSNLAINDARRDPIPRSTSSMSMRSLQSIQPPQHQRMMDPSRHANGLPPAPNYARTHANHEPISPRRDNYPESDRMTVSSHDDQSIASPDSFSSSQSTQSWAGYAQPPQHGWPSNGYDPYMSAASSVLGMAPPPGQQYPPSQGPYNPNLQYHQYANSQVSLGSNHSGSYAAGYAASVASFPPPNGRATLPPVSDTASEIEPRPSLARGESLLPATNKSKAVDLSTPPYTKQYIDSYRQRIKGDPDPEAHFLYAKYLIDAARKIRTSSKDQRSAKKYSELLIGEALKVVRRLATQGDAYAEAQFFLANCFGTGALGLQVDHERAYHLYLQAAKQNHAAASYRVAVCNEIGAGTRKEPPRAAAFYRKAASLGDTAAMYKLGMILLQGLLGEAKNPREAVGWLRRAAEQADEENPHALHELGLLYEMPNSGLVPHDPIQAKNLFTQAAHLGYTQSQYKLGQCYEYGALSCPVDPRRSIAWYTKAAEKGDPEAELALSGWYLTGSEGVLKQSDNEAYLWARRAANKGLSKAEYAVGYYAEVGIGINQDIEFAKRWYMRAAAQGNKRAMNRLTEMKRMGNKRMNIVRPTRQQAKA</sequence>
<evidence type="ECO:0000259" key="18">
    <source>
        <dbReference type="Pfam" id="PF00675"/>
    </source>
</evidence>
<comment type="cofactor">
    <cofactor evidence="2">
        <name>Zn(2+)</name>
        <dbReference type="ChEBI" id="CHEBI:29105"/>
    </cofactor>
</comment>
<dbReference type="InterPro" id="IPR011765">
    <property type="entry name" value="Pept_M16_N"/>
</dbReference>
<keyword evidence="9" id="KW-0378">Hydrolase</keyword>
<dbReference type="GO" id="GO:0005759">
    <property type="term" value="C:mitochondrial matrix"/>
    <property type="evidence" value="ECO:0007669"/>
    <property type="project" value="UniProtKB-ARBA"/>
</dbReference>
<evidence type="ECO:0000256" key="1">
    <source>
        <dbReference type="ARBA" id="ARBA00001098"/>
    </source>
</evidence>
<evidence type="ECO:0000256" key="15">
    <source>
        <dbReference type="ARBA" id="ARBA00045757"/>
    </source>
</evidence>
<keyword evidence="10" id="KW-0862">Zinc</keyword>